<dbReference type="AlphaFoldDB" id="A0A7R9DE72"/>
<accession>A0A7R9DE72</accession>
<reference evidence="1" key="1">
    <citation type="submission" date="2020-11" db="EMBL/GenBank/DDBJ databases">
        <authorList>
            <person name="Tran Van P."/>
        </authorList>
    </citation>
    <scope>NUCLEOTIDE SEQUENCE</scope>
</reference>
<dbReference type="EMBL" id="OC323426">
    <property type="protein sequence ID" value="CAD7413084.1"/>
    <property type="molecule type" value="Genomic_DNA"/>
</dbReference>
<organism evidence="1">
    <name type="scientific">Timema cristinae</name>
    <name type="common">Walking stick</name>
    <dbReference type="NCBI Taxonomy" id="61476"/>
    <lineage>
        <taxon>Eukaryota</taxon>
        <taxon>Metazoa</taxon>
        <taxon>Ecdysozoa</taxon>
        <taxon>Arthropoda</taxon>
        <taxon>Hexapoda</taxon>
        <taxon>Insecta</taxon>
        <taxon>Pterygota</taxon>
        <taxon>Neoptera</taxon>
        <taxon>Polyneoptera</taxon>
        <taxon>Phasmatodea</taxon>
        <taxon>Timematodea</taxon>
        <taxon>Timematoidea</taxon>
        <taxon>Timematidae</taxon>
        <taxon>Timema</taxon>
    </lineage>
</organism>
<evidence type="ECO:0000313" key="1">
    <source>
        <dbReference type="EMBL" id="CAD7413084.1"/>
    </source>
</evidence>
<proteinExistence type="predicted"/>
<name>A0A7R9DE72_TIMCR</name>
<sequence length="317" mass="34848">MFCSSNGPRQPRITYTFARPFGLGLPLFQFASSVYAPHNEAPFSTTGLSTITRALRMPQGEHIKYQQSEACVTAMLSAPPRTALTGLYEHANHHWSCARRTIIKDMKTYMIKGKLPWYQPGIKQRTSGSAALGFDHYIMRRLLAKSNAEFSSLVAHAKAACTNSCTSESTVSCLPSTQLLTSIPIELGIRGVGGRAPPRLRDEPPLPNTLKGKKAFQKSIPTVNRQYTHTHTHTQGWPLGEASGALAPGAKDRVRLEQETNMSTTIPSIRVSLQMLLTMPVTVASSERTRSIMSDERLSSLAILSIETDIAHKCLQL</sequence>
<gene>
    <name evidence="1" type="ORF">TCEB3V08_LOCUS11642</name>
</gene>
<protein>
    <submittedName>
        <fullName evidence="1">Uncharacterized protein</fullName>
    </submittedName>
</protein>